<reference evidence="3 4" key="1">
    <citation type="journal article" date="2023" name="ISME J.">
        <title>Cultivation and genomic characterization of novel and ubiquitous marine nitrite-oxidizing bacteria from the Nitrospirales.</title>
        <authorList>
            <person name="Mueller A.J."/>
            <person name="Daebeler A."/>
            <person name="Herbold C.W."/>
            <person name="Kirkegaard R.H."/>
            <person name="Daims H."/>
        </authorList>
    </citation>
    <scope>NUCLEOTIDE SEQUENCE [LARGE SCALE GENOMIC DNA]</scope>
    <source>
        <strain evidence="3 4">EB</strain>
    </source>
</reference>
<dbReference type="InterPro" id="IPR019999">
    <property type="entry name" value="Anth_synth_I-like"/>
</dbReference>
<dbReference type="RefSeq" id="WP_313833770.1">
    <property type="nucleotide sequence ID" value="NZ_JAQOUE010000001.1"/>
</dbReference>
<dbReference type="PANTHER" id="PTHR11236:SF9">
    <property type="entry name" value="ANTHRANILATE SYNTHASE COMPONENT 1"/>
    <property type="match status" value="1"/>
</dbReference>
<protein>
    <submittedName>
        <fullName evidence="3">Anthranilate synthase component I family protein</fullName>
    </submittedName>
</protein>
<dbReference type="Pfam" id="PF00425">
    <property type="entry name" value="Chorismate_bind"/>
    <property type="match status" value="1"/>
</dbReference>
<sequence>MFPLIHSKPLLGQQPFELYQRIASPTKQSFLLESGKGPRNLARYSFLGSDPYLAFSGTGMTHEIRTQGTVTHGIGDPLQALFEHLHHSSIPRSTSLPPFIGGAVGFFSYDCVRQFECLPTIATNDLRLPDMEFLFVDLFAAIDHATDMLHLIFTPSPERLRSESHDALLREGKIRIAEFEAKLSSPPNTNLSLPLLVTPRAIHANQSRADYVQRVLQCQEYIGAGDIYQANISHRFSIDLDQSTGQSTQEAGHALYAKLRKVNPSPFSALLTTDRLTLVSSSPERLIELRGNQATTRPIAGTRPRGRSSFEDQQFSADLLANKKERAEHLMLVDLARNDLGRVCEYGSVQVDEFMTVEQYSHVAHLVSDVGGTLRPTCNAQDLIKSIFPGGTITGVPKIRCMEIIEELEPVRRGPYTGSIGYLSWTGDMDFNIIIRTLLLSQDRAYLQVGAGIVADSQPQREYEETMQKAQALFQALRESPL</sequence>
<evidence type="ECO:0000313" key="4">
    <source>
        <dbReference type="Proteomes" id="UP001250932"/>
    </source>
</evidence>
<evidence type="ECO:0000259" key="2">
    <source>
        <dbReference type="Pfam" id="PF04715"/>
    </source>
</evidence>
<gene>
    <name evidence="3" type="ORF">PPG34_12845</name>
</gene>
<dbReference type="PANTHER" id="PTHR11236">
    <property type="entry name" value="AMINOBENZOATE/ANTHRANILATE SYNTHASE"/>
    <property type="match status" value="1"/>
</dbReference>
<keyword evidence="4" id="KW-1185">Reference proteome</keyword>
<dbReference type="EMBL" id="JAQOUE010000001">
    <property type="protein sequence ID" value="MDT7043241.1"/>
    <property type="molecule type" value="Genomic_DNA"/>
</dbReference>
<dbReference type="InterPro" id="IPR015890">
    <property type="entry name" value="Chorismate_C"/>
</dbReference>
<organism evidence="3 4">
    <name type="scientific">Candidatus Nitronereus thalassa</name>
    <dbReference type="NCBI Taxonomy" id="3020898"/>
    <lineage>
        <taxon>Bacteria</taxon>
        <taxon>Pseudomonadati</taxon>
        <taxon>Nitrospirota</taxon>
        <taxon>Nitrospiria</taxon>
        <taxon>Nitrospirales</taxon>
        <taxon>Nitrospiraceae</taxon>
        <taxon>Candidatus Nitronereus</taxon>
    </lineage>
</organism>
<feature type="domain" description="Chorismate-utilising enzyme C-terminal" evidence="1">
    <location>
        <begin position="208"/>
        <end position="469"/>
    </location>
</feature>
<dbReference type="SUPFAM" id="SSF56322">
    <property type="entry name" value="ADC synthase"/>
    <property type="match status" value="1"/>
</dbReference>
<dbReference type="PRINTS" id="PR00095">
    <property type="entry name" value="ANTSNTHASEI"/>
</dbReference>
<evidence type="ECO:0000313" key="3">
    <source>
        <dbReference type="EMBL" id="MDT7043241.1"/>
    </source>
</evidence>
<dbReference type="Pfam" id="PF04715">
    <property type="entry name" value="Anth_synt_I_N"/>
    <property type="match status" value="1"/>
</dbReference>
<dbReference type="InterPro" id="IPR006805">
    <property type="entry name" value="Anth_synth_I_N"/>
</dbReference>
<name>A0ABU3K9Z2_9BACT</name>
<dbReference type="Gene3D" id="3.60.120.10">
    <property type="entry name" value="Anthranilate synthase"/>
    <property type="match status" value="1"/>
</dbReference>
<evidence type="ECO:0000259" key="1">
    <source>
        <dbReference type="Pfam" id="PF00425"/>
    </source>
</evidence>
<dbReference type="Proteomes" id="UP001250932">
    <property type="component" value="Unassembled WGS sequence"/>
</dbReference>
<comment type="caution">
    <text evidence="3">The sequence shown here is derived from an EMBL/GenBank/DDBJ whole genome shotgun (WGS) entry which is preliminary data.</text>
</comment>
<feature type="domain" description="Anthranilate synthase component I N-terminal" evidence="2">
    <location>
        <begin position="14"/>
        <end position="150"/>
    </location>
</feature>
<accession>A0ABU3K9Z2</accession>
<dbReference type="InterPro" id="IPR005801">
    <property type="entry name" value="ADC_synthase"/>
</dbReference>
<proteinExistence type="predicted"/>